<gene>
    <name evidence="2" type="ORF">H480_19935</name>
</gene>
<reference evidence="2 3" key="1">
    <citation type="submission" date="2013-02" db="EMBL/GenBank/DDBJ databases">
        <title>Draft genome sequence of Amycolatopsis vancoresmycina strain DSM 44592T.</title>
        <authorList>
            <person name="Kumar S."/>
            <person name="Kaur N."/>
            <person name="Kaur C."/>
            <person name="Raghava G.P.S."/>
            <person name="Mayilraj S."/>
        </authorList>
    </citation>
    <scope>NUCLEOTIDE SEQUENCE [LARGE SCALE GENOMIC DNA]</scope>
    <source>
        <strain evidence="2 3">DSM 44592</strain>
    </source>
</reference>
<dbReference type="Pfam" id="PF01266">
    <property type="entry name" value="DAO"/>
    <property type="match status" value="1"/>
</dbReference>
<dbReference type="Gene3D" id="3.50.50.60">
    <property type="entry name" value="FAD/NAD(P)-binding domain"/>
    <property type="match status" value="1"/>
</dbReference>
<evidence type="ECO:0000259" key="1">
    <source>
        <dbReference type="Pfam" id="PF01266"/>
    </source>
</evidence>
<dbReference type="EMBL" id="AOUO01000275">
    <property type="protein sequence ID" value="EOD66758.1"/>
    <property type="molecule type" value="Genomic_DNA"/>
</dbReference>
<feature type="domain" description="FAD dependent oxidoreductase" evidence="1">
    <location>
        <begin position="7"/>
        <end position="48"/>
    </location>
</feature>
<dbReference type="PANTHER" id="PTHR43734:SF1">
    <property type="entry name" value="PHYTOENE DESATURASE"/>
    <property type="match status" value="1"/>
</dbReference>
<dbReference type="InterPro" id="IPR006076">
    <property type="entry name" value="FAD-dep_OxRdtase"/>
</dbReference>
<evidence type="ECO:0000313" key="2">
    <source>
        <dbReference type="EMBL" id="EOD66758.1"/>
    </source>
</evidence>
<dbReference type="Proteomes" id="UP000014139">
    <property type="component" value="Unassembled WGS sequence"/>
</dbReference>
<name>R1G5M8_9PSEU</name>
<accession>R1G5M8</accession>
<protein>
    <submittedName>
        <fullName evidence="2">Phytoene dehydrogenase-like protein</fullName>
    </submittedName>
</protein>
<dbReference type="InterPro" id="IPR036188">
    <property type="entry name" value="FAD/NAD-bd_sf"/>
</dbReference>
<proteinExistence type="predicted"/>
<dbReference type="SUPFAM" id="SSF51971">
    <property type="entry name" value="Nucleotide-binding domain"/>
    <property type="match status" value="1"/>
</dbReference>
<organism evidence="2 3">
    <name type="scientific">Amycolatopsis vancoresmycina DSM 44592</name>
    <dbReference type="NCBI Taxonomy" id="1292037"/>
    <lineage>
        <taxon>Bacteria</taxon>
        <taxon>Bacillati</taxon>
        <taxon>Actinomycetota</taxon>
        <taxon>Actinomycetes</taxon>
        <taxon>Pseudonocardiales</taxon>
        <taxon>Pseudonocardiaceae</taxon>
        <taxon>Amycolatopsis</taxon>
    </lineage>
</organism>
<keyword evidence="3" id="KW-1185">Reference proteome</keyword>
<evidence type="ECO:0000313" key="3">
    <source>
        <dbReference type="Proteomes" id="UP000014139"/>
    </source>
</evidence>
<sequence>MPGPADRVVVVGAGLAGLAAALHLAGRGREVTVLERDPGPGGQIGRAS</sequence>
<comment type="caution">
    <text evidence="2">The sequence shown here is derived from an EMBL/GenBank/DDBJ whole genome shotgun (WGS) entry which is preliminary data.</text>
</comment>
<feature type="non-terminal residue" evidence="2">
    <location>
        <position position="48"/>
    </location>
</feature>
<dbReference type="AlphaFoldDB" id="R1G5M8"/>
<dbReference type="PANTHER" id="PTHR43734">
    <property type="entry name" value="PHYTOENE DESATURASE"/>
    <property type="match status" value="1"/>
</dbReference>
<dbReference type="PRINTS" id="PR00419">
    <property type="entry name" value="ADXRDTASE"/>
</dbReference>